<dbReference type="SUPFAM" id="SSF51064">
    <property type="entry name" value="Head domain of nucleotide exchange factor GrpE"/>
    <property type="match status" value="1"/>
</dbReference>
<dbReference type="GO" id="GO:0051087">
    <property type="term" value="F:protein-folding chaperone binding"/>
    <property type="evidence" value="ECO:0007669"/>
    <property type="project" value="InterPro"/>
</dbReference>
<evidence type="ECO:0000256" key="2">
    <source>
        <dbReference type="RuleBase" id="RU000639"/>
    </source>
</evidence>
<organism evidence="4 5">
    <name type="scientific">Carsonella ruddii</name>
    <dbReference type="NCBI Taxonomy" id="114186"/>
    <lineage>
        <taxon>Bacteria</taxon>
        <taxon>Pseudomonadati</taxon>
        <taxon>Pseudomonadota</taxon>
        <taxon>Gammaproteobacteria</taxon>
        <taxon>Oceanospirillales</taxon>
        <taxon>Halomonadaceae</taxon>
        <taxon>Zymobacter group</taxon>
        <taxon>Candidatus Carsonella</taxon>
    </lineage>
</organism>
<dbReference type="EMBL" id="CP019943">
    <property type="protein sequence ID" value="AQU89495.1"/>
    <property type="molecule type" value="Genomic_DNA"/>
</dbReference>
<dbReference type="RefSeq" id="WP_211118606.1">
    <property type="nucleotide sequence ID" value="NZ_CP019943.1"/>
</dbReference>
<dbReference type="InterPro" id="IPR000740">
    <property type="entry name" value="GrpE"/>
</dbReference>
<sequence length="150" mass="17705">MEKEFSLLNFLERITLLEEKFFFFITNAKKIHKYNIDEFNYLKENLINEIISELIPITDTLEIFSKNFTSNQNNEIEILVLIFKLIKKFFLKFNIKQISKIGILFNPEIHEAIGMYPTESEKKGTIKSILQTGYTKNDCLIRPALVVIYN</sequence>
<reference evidence="4 5" key="1">
    <citation type="submission" date="2017-02" db="EMBL/GenBank/DDBJ databases">
        <title>Complete Genome of Candidatus Carsonella ruddii strain BC, a Nutritional Endosymbiont of Bactericera cockerelli.</title>
        <authorList>
            <person name="Riley A.B."/>
            <person name="Kim D.H."/>
            <person name="Hansen A.K."/>
        </authorList>
    </citation>
    <scope>NUCLEOTIDE SEQUENCE [LARGE SCALE GENOMIC DNA]</scope>
    <source>
        <strain evidence="4 5">BC</strain>
    </source>
</reference>
<proteinExistence type="inferred from homology"/>
<dbReference type="PRINTS" id="PR00773">
    <property type="entry name" value="GRPEPROTEIN"/>
</dbReference>
<evidence type="ECO:0000256" key="1">
    <source>
        <dbReference type="ARBA" id="ARBA00023186"/>
    </source>
</evidence>
<dbReference type="PANTHER" id="PTHR21237">
    <property type="entry name" value="GRPE PROTEIN"/>
    <property type="match status" value="1"/>
</dbReference>
<dbReference type="Gene3D" id="2.30.22.10">
    <property type="entry name" value="Head domain of nucleotide exchange factor GrpE"/>
    <property type="match status" value="1"/>
</dbReference>
<evidence type="ECO:0000313" key="4">
    <source>
        <dbReference type="EMBL" id="AQU89495.1"/>
    </source>
</evidence>
<dbReference type="PANTHER" id="PTHR21237:SF23">
    <property type="entry name" value="GRPE PROTEIN HOMOLOG, MITOCHONDRIAL"/>
    <property type="match status" value="1"/>
</dbReference>
<name>A0A1U9RSN8_CARRU</name>
<dbReference type="GO" id="GO:0051082">
    <property type="term" value="F:unfolded protein binding"/>
    <property type="evidence" value="ECO:0007669"/>
    <property type="project" value="TreeGrafter"/>
</dbReference>
<dbReference type="InterPro" id="IPR009012">
    <property type="entry name" value="GrpE_head"/>
</dbReference>
<keyword evidence="2 4" id="KW-0346">Stress response</keyword>
<dbReference type="AlphaFoldDB" id="A0A1U9RSN8"/>
<dbReference type="GO" id="GO:0042803">
    <property type="term" value="F:protein homodimerization activity"/>
    <property type="evidence" value="ECO:0007669"/>
    <property type="project" value="InterPro"/>
</dbReference>
<dbReference type="Proteomes" id="UP000189666">
    <property type="component" value="Chromosome"/>
</dbReference>
<dbReference type="Pfam" id="PF01025">
    <property type="entry name" value="GrpE"/>
    <property type="match status" value="1"/>
</dbReference>
<dbReference type="GO" id="GO:0000774">
    <property type="term" value="F:adenyl-nucleotide exchange factor activity"/>
    <property type="evidence" value="ECO:0007669"/>
    <property type="project" value="InterPro"/>
</dbReference>
<keyword evidence="1 2" id="KW-0143">Chaperone</keyword>
<evidence type="ECO:0000313" key="5">
    <source>
        <dbReference type="Proteomes" id="UP000189666"/>
    </source>
</evidence>
<comment type="similarity">
    <text evidence="3">Belongs to the GrpE family.</text>
</comment>
<protein>
    <recommendedName>
        <fullName evidence="2">Protein GrpE</fullName>
    </recommendedName>
</protein>
<evidence type="ECO:0000256" key="3">
    <source>
        <dbReference type="RuleBase" id="RU004478"/>
    </source>
</evidence>
<comment type="function">
    <text evidence="2">Participates actively in the response to hyperosmotic and heat shock by preventing the aggregation of stress-denatured proteins, in association with DnaK and GrpE. It is the nucleotide exchange factor for DnaK and may function as a thermosensor. Unfolded proteins bind initially to DnaJ; upon interaction with the DnaJ-bound protein, DnaK hydrolyzes its bound ATP, resulting in the formation of a stable complex. GrpE releases ADP from DnaK; ATP binding to DnaK triggers the release of the substrate protein, thus completing the reaction cycle. Several rounds of ATP-dependent interactions between DnaJ, DnaK and GrpE are required for fully efficient folding.</text>
</comment>
<dbReference type="PROSITE" id="PS01071">
    <property type="entry name" value="GRPE"/>
    <property type="match status" value="1"/>
</dbReference>
<dbReference type="GO" id="GO:0006457">
    <property type="term" value="P:protein folding"/>
    <property type="evidence" value="ECO:0007669"/>
    <property type="project" value="InterPro"/>
</dbReference>
<gene>
    <name evidence="4" type="ORF">BW244_0077</name>
</gene>
<accession>A0A1U9RSN8</accession>